<dbReference type="Gene3D" id="3.90.1230.10">
    <property type="entry name" value="Nitric Oxide Synthase, Chain A, domain 3"/>
    <property type="match status" value="1"/>
</dbReference>
<sequence length="305" mass="33965">MNLGWKPKYGRFDVLPLVISVAGADPVVFDIPPDLVMEPIAEKLGLDTMSNSSLWKDRALVEINVAVLHSFQTAAWLTHVWEKDRGMEKKKQIPFKILSHHLWSKTLAQRVMCTILFASETGRSESFADNLYDMCKPYFNAKVVCMKDYMVSDLCNESLLLVVTSTFGNGDPPVNGQTFDKGLKEMIKNSATLIENGYSVFALGSKAYPHFAEFGKTVDKSLSDLGATRVHKVGEGDELHGQEHSFDTWAGAVVEAACKSYNIVPDKESKNKKETSRKAVQAWTPDTYRLLPQPQTPNPDLCTGQ</sequence>
<dbReference type="PROSITE" id="PS50902">
    <property type="entry name" value="FLAVODOXIN_LIKE"/>
    <property type="match status" value="1"/>
</dbReference>
<dbReference type="PANTHER" id="PTHR43410">
    <property type="entry name" value="NITRIC OXIDE SYNTHASE OXYGENASE"/>
    <property type="match status" value="1"/>
</dbReference>
<organism evidence="15 16">
    <name type="scientific">Aplysia californica</name>
    <name type="common">California sea hare</name>
    <dbReference type="NCBI Taxonomy" id="6500"/>
    <lineage>
        <taxon>Eukaryota</taxon>
        <taxon>Metazoa</taxon>
        <taxon>Spiralia</taxon>
        <taxon>Lophotrochozoa</taxon>
        <taxon>Mollusca</taxon>
        <taxon>Gastropoda</taxon>
        <taxon>Heterobranchia</taxon>
        <taxon>Euthyneura</taxon>
        <taxon>Tectipleura</taxon>
        <taxon>Aplysiida</taxon>
        <taxon>Aplysioidea</taxon>
        <taxon>Aplysiidae</taxon>
        <taxon>Aplysia</taxon>
    </lineage>
</organism>
<dbReference type="GeneID" id="101860933"/>
<evidence type="ECO:0000256" key="4">
    <source>
        <dbReference type="ARBA" id="ARBA00006267"/>
    </source>
</evidence>
<keyword evidence="15" id="KW-1185">Reference proteome</keyword>
<evidence type="ECO:0000256" key="1">
    <source>
        <dbReference type="ARBA" id="ARBA00001917"/>
    </source>
</evidence>
<protein>
    <recommendedName>
        <fullName evidence="5">nitric-oxide synthase (NADPH)</fullName>
        <ecNumber evidence="5">1.14.13.39</ecNumber>
    </recommendedName>
</protein>
<dbReference type="SUPFAM" id="SSF52218">
    <property type="entry name" value="Flavoproteins"/>
    <property type="match status" value="1"/>
</dbReference>
<dbReference type="EC" id="1.14.13.39" evidence="5"/>
<evidence type="ECO:0000256" key="8">
    <source>
        <dbReference type="ARBA" id="ARBA00022723"/>
    </source>
</evidence>
<feature type="region of interest" description="Disordered" evidence="13">
    <location>
        <begin position="267"/>
        <end position="305"/>
    </location>
</feature>
<dbReference type="InterPro" id="IPR004030">
    <property type="entry name" value="NOS_N"/>
</dbReference>
<evidence type="ECO:0000313" key="15">
    <source>
        <dbReference type="Proteomes" id="UP000694888"/>
    </source>
</evidence>
<evidence type="ECO:0000259" key="14">
    <source>
        <dbReference type="PROSITE" id="PS50902"/>
    </source>
</evidence>
<dbReference type="InterPro" id="IPR044940">
    <property type="entry name" value="NOS_dom_2"/>
</dbReference>
<evidence type="ECO:0000313" key="16">
    <source>
        <dbReference type="RefSeq" id="XP_012944811.1"/>
    </source>
</evidence>
<dbReference type="InterPro" id="IPR008254">
    <property type="entry name" value="Flavodoxin/NO_synth"/>
</dbReference>
<comment type="similarity">
    <text evidence="4">Belongs to the NOS family.</text>
</comment>
<comment type="cofactor">
    <cofactor evidence="3">
        <name>FAD</name>
        <dbReference type="ChEBI" id="CHEBI:57692"/>
    </cofactor>
</comment>
<evidence type="ECO:0000256" key="13">
    <source>
        <dbReference type="SAM" id="MobiDB-lite"/>
    </source>
</evidence>
<feature type="domain" description="Flavodoxin-like" evidence="14">
    <location>
        <begin position="113"/>
        <end position="254"/>
    </location>
</feature>
<feature type="compositionally biased region" description="Basic and acidic residues" evidence="13">
    <location>
        <begin position="267"/>
        <end position="277"/>
    </location>
</feature>
<dbReference type="InterPro" id="IPR050607">
    <property type="entry name" value="NOS"/>
</dbReference>
<dbReference type="PANTHER" id="PTHR43410:SF1">
    <property type="entry name" value="NITRIC OXIDE SYNTHASE"/>
    <property type="match status" value="1"/>
</dbReference>
<dbReference type="Gene3D" id="3.90.440.10">
    <property type="entry name" value="Nitric Oxide Synthase,Heme Domain,Chain A domain 2"/>
    <property type="match status" value="1"/>
</dbReference>
<keyword evidence="10" id="KW-0112">Calmodulin-binding</keyword>
<evidence type="ECO:0000256" key="2">
    <source>
        <dbReference type="ARBA" id="ARBA00001970"/>
    </source>
</evidence>
<dbReference type="SUPFAM" id="SSF56512">
    <property type="entry name" value="Nitric oxide (NO) synthase oxygenase domain"/>
    <property type="match status" value="1"/>
</dbReference>
<dbReference type="Proteomes" id="UP000694888">
    <property type="component" value="Unplaced"/>
</dbReference>
<dbReference type="PRINTS" id="PR00369">
    <property type="entry name" value="FLAVODOXIN"/>
</dbReference>
<dbReference type="InterPro" id="IPR001094">
    <property type="entry name" value="Flavdoxin-like"/>
</dbReference>
<reference evidence="16" key="1">
    <citation type="submission" date="2025-08" db="UniProtKB">
        <authorList>
            <consortium name="RefSeq"/>
        </authorList>
    </citation>
    <scope>IDENTIFICATION</scope>
</reference>
<name>A0ABM1AC01_APLCA</name>
<keyword evidence="9" id="KW-0521">NADP</keyword>
<accession>A0ABM1AC01</accession>
<comment type="cofactor">
    <cofactor evidence="2">
        <name>heme b</name>
        <dbReference type="ChEBI" id="CHEBI:60344"/>
    </cofactor>
</comment>
<dbReference type="InterPro" id="IPR036119">
    <property type="entry name" value="NOS_N_sf"/>
</dbReference>
<evidence type="ECO:0000256" key="3">
    <source>
        <dbReference type="ARBA" id="ARBA00001974"/>
    </source>
</evidence>
<evidence type="ECO:0000256" key="5">
    <source>
        <dbReference type="ARBA" id="ARBA00012989"/>
    </source>
</evidence>
<evidence type="ECO:0000256" key="6">
    <source>
        <dbReference type="ARBA" id="ARBA00022617"/>
    </source>
</evidence>
<keyword evidence="11" id="KW-0560">Oxidoreductase</keyword>
<gene>
    <name evidence="16" type="primary">LOC101860933</name>
</gene>
<evidence type="ECO:0000256" key="11">
    <source>
        <dbReference type="ARBA" id="ARBA00023002"/>
    </source>
</evidence>
<dbReference type="InterPro" id="IPR029039">
    <property type="entry name" value="Flavoprotein-like_sf"/>
</dbReference>
<comment type="cofactor">
    <cofactor evidence="1">
        <name>FMN</name>
        <dbReference type="ChEBI" id="CHEBI:58210"/>
    </cofactor>
</comment>
<evidence type="ECO:0000256" key="12">
    <source>
        <dbReference type="ARBA" id="ARBA00023004"/>
    </source>
</evidence>
<keyword evidence="8" id="KW-0479">Metal-binding</keyword>
<dbReference type="Pfam" id="PF02898">
    <property type="entry name" value="NO_synthase"/>
    <property type="match status" value="1"/>
</dbReference>
<dbReference type="Gene3D" id="3.40.50.360">
    <property type="match status" value="1"/>
</dbReference>
<keyword evidence="7" id="KW-0288">FMN</keyword>
<keyword evidence="12" id="KW-0408">Iron</keyword>
<evidence type="ECO:0000256" key="10">
    <source>
        <dbReference type="ARBA" id="ARBA00022860"/>
    </source>
</evidence>
<evidence type="ECO:0000256" key="9">
    <source>
        <dbReference type="ARBA" id="ARBA00022857"/>
    </source>
</evidence>
<dbReference type="RefSeq" id="XP_012944811.1">
    <property type="nucleotide sequence ID" value="XM_013089357.1"/>
</dbReference>
<keyword evidence="7" id="KW-0285">Flavoprotein</keyword>
<keyword evidence="6" id="KW-0349">Heme</keyword>
<proteinExistence type="inferred from homology"/>
<dbReference type="Pfam" id="PF00258">
    <property type="entry name" value="Flavodoxin_1"/>
    <property type="match status" value="1"/>
</dbReference>
<evidence type="ECO:0000256" key="7">
    <source>
        <dbReference type="ARBA" id="ARBA00022643"/>
    </source>
</evidence>
<dbReference type="InterPro" id="IPR044944">
    <property type="entry name" value="NOS_dom_3"/>
</dbReference>